<dbReference type="AlphaFoldDB" id="A0A7X1E9D3"/>
<keyword evidence="2" id="KW-0547">Nucleotide-binding</keyword>
<name>A0A7X1E9D3_9BACT</name>
<evidence type="ECO:0000313" key="5">
    <source>
        <dbReference type="EMBL" id="MBC2607730.1"/>
    </source>
</evidence>
<keyword evidence="3 5" id="KW-0067">ATP-binding</keyword>
<evidence type="ECO:0000313" key="6">
    <source>
        <dbReference type="Proteomes" id="UP000526501"/>
    </source>
</evidence>
<organism evidence="5 6">
    <name type="scientific">Pelagicoccus albus</name>
    <dbReference type="NCBI Taxonomy" id="415222"/>
    <lineage>
        <taxon>Bacteria</taxon>
        <taxon>Pseudomonadati</taxon>
        <taxon>Verrucomicrobiota</taxon>
        <taxon>Opitutia</taxon>
        <taxon>Puniceicoccales</taxon>
        <taxon>Pelagicoccaceae</taxon>
        <taxon>Pelagicoccus</taxon>
    </lineage>
</organism>
<gene>
    <name evidence="5" type="ORF">H5P27_16880</name>
</gene>
<dbReference type="Proteomes" id="UP000526501">
    <property type="component" value="Unassembled WGS sequence"/>
</dbReference>
<comment type="caution">
    <text evidence="5">The sequence shown here is derived from an EMBL/GenBank/DDBJ whole genome shotgun (WGS) entry which is preliminary data.</text>
</comment>
<dbReference type="PROSITE" id="PS50893">
    <property type="entry name" value="ABC_TRANSPORTER_2"/>
    <property type="match status" value="1"/>
</dbReference>
<protein>
    <submittedName>
        <fullName evidence="5">ABC transporter ATP-binding protein</fullName>
    </submittedName>
</protein>
<dbReference type="SUPFAM" id="SSF52540">
    <property type="entry name" value="P-loop containing nucleoside triphosphate hydrolases"/>
    <property type="match status" value="1"/>
</dbReference>
<keyword evidence="6" id="KW-1185">Reference proteome</keyword>
<evidence type="ECO:0000259" key="4">
    <source>
        <dbReference type="PROSITE" id="PS50893"/>
    </source>
</evidence>
<dbReference type="InterPro" id="IPR027417">
    <property type="entry name" value="P-loop_NTPase"/>
</dbReference>
<dbReference type="RefSeq" id="WP_185661597.1">
    <property type="nucleotide sequence ID" value="NZ_CAWPOO010000013.1"/>
</dbReference>
<dbReference type="PANTHER" id="PTHR42734">
    <property type="entry name" value="METAL TRANSPORT SYSTEM ATP-BINDING PROTEIN TM_0124-RELATED"/>
    <property type="match status" value="1"/>
</dbReference>
<dbReference type="InterPro" id="IPR050153">
    <property type="entry name" value="Metal_Ion_Import_ABC"/>
</dbReference>
<dbReference type="SMART" id="SM00382">
    <property type="entry name" value="AAA"/>
    <property type="match status" value="1"/>
</dbReference>
<dbReference type="GO" id="GO:0005524">
    <property type="term" value="F:ATP binding"/>
    <property type="evidence" value="ECO:0007669"/>
    <property type="project" value="UniProtKB-KW"/>
</dbReference>
<dbReference type="GO" id="GO:0016887">
    <property type="term" value="F:ATP hydrolysis activity"/>
    <property type="evidence" value="ECO:0007669"/>
    <property type="project" value="InterPro"/>
</dbReference>
<dbReference type="CDD" id="cd03214">
    <property type="entry name" value="ABC_Iron-Siderophores_B12_Hemin"/>
    <property type="match status" value="1"/>
</dbReference>
<dbReference type="InterPro" id="IPR003439">
    <property type="entry name" value="ABC_transporter-like_ATP-bd"/>
</dbReference>
<dbReference type="Gene3D" id="3.40.50.300">
    <property type="entry name" value="P-loop containing nucleotide triphosphate hydrolases"/>
    <property type="match status" value="1"/>
</dbReference>
<dbReference type="Pfam" id="PF00005">
    <property type="entry name" value="ABC_tran"/>
    <property type="match status" value="1"/>
</dbReference>
<dbReference type="InterPro" id="IPR003593">
    <property type="entry name" value="AAA+_ATPase"/>
</dbReference>
<reference evidence="5 6" key="1">
    <citation type="submission" date="2020-07" db="EMBL/GenBank/DDBJ databases">
        <authorList>
            <person name="Feng X."/>
        </authorList>
    </citation>
    <scope>NUCLEOTIDE SEQUENCE [LARGE SCALE GENOMIC DNA]</scope>
    <source>
        <strain evidence="5 6">JCM23202</strain>
    </source>
</reference>
<evidence type="ECO:0000256" key="1">
    <source>
        <dbReference type="ARBA" id="ARBA00022448"/>
    </source>
</evidence>
<dbReference type="PANTHER" id="PTHR42734:SF21">
    <property type="entry name" value="IRON ABC TRANSPORTER, ATP-BINDING PROTEIN"/>
    <property type="match status" value="1"/>
</dbReference>
<sequence length="348" mass="38445">MGAKTENHAPLESEDLAVGYHVKGQPDRLVAKDLNLQLVPGEFVCLLGPNGVGKSTLIRTLAGMQDPLRGCIQISGSKVSDMNAKERARSVSVVLTDSLPHGMFDGYSVVALGRHPHTSWTGGLGAEDKRKINWALEAVGATPLARRQISELSDGERQKIMIARALAQETNIMLLDEPTAFLDLPRRVELMRTLRDLARKERLCILLSTHDLDLALRSADRLWLLTGEGRLTTGMPEELALQGEIARTFASDEVDWDAEQGAFRMHPETCSMVSLEGTGHALVWTRRALTRIGYEVVENGQIPELRIRIEGESRWMVSYKETRLSFDSLGSLVEGLLNFRPAKAGKTL</sequence>
<dbReference type="EMBL" id="JACHVC010000013">
    <property type="protein sequence ID" value="MBC2607730.1"/>
    <property type="molecule type" value="Genomic_DNA"/>
</dbReference>
<keyword evidence="1" id="KW-0813">Transport</keyword>
<evidence type="ECO:0000256" key="2">
    <source>
        <dbReference type="ARBA" id="ARBA00022741"/>
    </source>
</evidence>
<feature type="domain" description="ABC transporter" evidence="4">
    <location>
        <begin position="11"/>
        <end position="252"/>
    </location>
</feature>
<proteinExistence type="predicted"/>
<evidence type="ECO:0000256" key="3">
    <source>
        <dbReference type="ARBA" id="ARBA00022840"/>
    </source>
</evidence>
<accession>A0A7X1E9D3</accession>